<feature type="non-terminal residue" evidence="8">
    <location>
        <position position="1"/>
    </location>
</feature>
<keyword evidence="6" id="KW-0732">Signal</keyword>
<dbReference type="SMART" id="SM00408">
    <property type="entry name" value="IGc2"/>
    <property type="match status" value="2"/>
</dbReference>
<feature type="non-terminal residue" evidence="8">
    <location>
        <position position="343"/>
    </location>
</feature>
<comment type="caution">
    <text evidence="8">The sequence shown here is derived from an EMBL/GenBank/DDBJ whole genome shotgun (WGS) entry which is preliminary data.</text>
</comment>
<evidence type="ECO:0000256" key="2">
    <source>
        <dbReference type="ARBA" id="ARBA00041781"/>
    </source>
</evidence>
<name>A0A8X8BLK4_POLSE</name>
<evidence type="ECO:0000256" key="5">
    <source>
        <dbReference type="SAM" id="Phobius"/>
    </source>
</evidence>
<keyword evidence="5" id="KW-1133">Transmembrane helix</keyword>
<dbReference type="SMART" id="SM00409">
    <property type="entry name" value="IG"/>
    <property type="match status" value="3"/>
</dbReference>
<feature type="domain" description="Ig-like" evidence="7">
    <location>
        <begin position="217"/>
        <end position="296"/>
    </location>
</feature>
<keyword evidence="5" id="KW-0812">Transmembrane</keyword>
<comment type="subunit">
    <text evidence="4">Predominantly monomer of isoform CD22-beta. Also found as heterodimer of isoform CD22-beta and a shorter isoform. Interacts with PTPN6/SHP-1, LYN, SYK, PIK3R1/PIK3R2 and PLCG1 upon phosphorylation. Interacts with GRB2, INPP5D and SHC1 upon phosphorylation. May form a complex with INPP5D/SHIP, GRB2 and SHC1.</text>
</comment>
<dbReference type="AlphaFoldDB" id="A0A8X8BLK4"/>
<evidence type="ECO:0000313" key="8">
    <source>
        <dbReference type="EMBL" id="KAG2458697.1"/>
    </source>
</evidence>
<feature type="signal peptide" evidence="6">
    <location>
        <begin position="1"/>
        <end position="16"/>
    </location>
</feature>
<accession>A0A8X8BLK4</accession>
<reference evidence="8 9" key="1">
    <citation type="journal article" date="2021" name="Cell">
        <title>Tracing the genetic footprints of vertebrate landing in non-teleost ray-finned fishes.</title>
        <authorList>
            <person name="Bi X."/>
            <person name="Wang K."/>
            <person name="Yang L."/>
            <person name="Pan H."/>
            <person name="Jiang H."/>
            <person name="Wei Q."/>
            <person name="Fang M."/>
            <person name="Yu H."/>
            <person name="Zhu C."/>
            <person name="Cai Y."/>
            <person name="He Y."/>
            <person name="Gan X."/>
            <person name="Zeng H."/>
            <person name="Yu D."/>
            <person name="Zhu Y."/>
            <person name="Jiang H."/>
            <person name="Qiu Q."/>
            <person name="Yang H."/>
            <person name="Zhang Y.E."/>
            <person name="Wang W."/>
            <person name="Zhu M."/>
            <person name="He S."/>
            <person name="Zhang G."/>
        </authorList>
    </citation>
    <scope>NUCLEOTIDE SEQUENCE [LARGE SCALE GENOMIC DNA]</scope>
    <source>
        <strain evidence="8">Bchr_013</strain>
    </source>
</reference>
<dbReference type="InterPro" id="IPR013783">
    <property type="entry name" value="Ig-like_fold"/>
</dbReference>
<dbReference type="Pfam" id="PF13927">
    <property type="entry name" value="Ig_3"/>
    <property type="match status" value="2"/>
</dbReference>
<dbReference type="InterPro" id="IPR003599">
    <property type="entry name" value="Ig_sub"/>
</dbReference>
<dbReference type="Pfam" id="PF24518">
    <property type="entry name" value="Ig_CD22"/>
    <property type="match status" value="1"/>
</dbReference>
<comment type="function">
    <text evidence="3">Most highly expressed siglec (sialic acid-binding immunoglobulin-like lectin) on B-cells that plays a role in various aspects of B-cell biology including differentiation, antigen presentation, and trafficking to bone marrow. Binds to alpha 2,6-linked sialic acid residues of surface molecules such as CD22 itself, CD45 and IgM in a cis configuration. Can also bind to ligands on other cells as an adhesion molecule in a trans configuration. Acts as an inhibitory coreceptor on the surface of B-cells and inhibits B-cell receptor induced signaling, characterized by inhibition of the calcium mobilization and cellular activation. Mechanistically, the immunoreceptor tyrosine-based inhibitory motif domain is phosphorylated by the Src kinase LYN, which in turn leads to the recruitment of the protein tyrosine phosphatase 1/PTPN6, leading to the negative regulation of BCR signaling. If this negative signaling from is of sufficient strength, apoptosis of the B-cell can be induced.</text>
</comment>
<dbReference type="InterPro" id="IPR007110">
    <property type="entry name" value="Ig-like_dom"/>
</dbReference>
<protein>
    <recommendedName>
        <fullName evidence="1">B-cell receptor CD22</fullName>
    </recommendedName>
    <alternativeName>
        <fullName evidence="2">Sialic acid-binding Ig-like lectin 2</fullName>
    </alternativeName>
</protein>
<gene>
    <name evidence="8" type="primary">Cd22_7</name>
    <name evidence="8" type="ORF">GTO96_0014113</name>
</gene>
<evidence type="ECO:0000256" key="6">
    <source>
        <dbReference type="SAM" id="SignalP"/>
    </source>
</evidence>
<dbReference type="PROSITE" id="PS50835">
    <property type="entry name" value="IG_LIKE"/>
    <property type="match status" value="2"/>
</dbReference>
<feature type="chain" id="PRO_5036451647" description="B-cell receptor CD22" evidence="6">
    <location>
        <begin position="17"/>
        <end position="343"/>
    </location>
</feature>
<evidence type="ECO:0000256" key="1">
    <source>
        <dbReference type="ARBA" id="ARBA00040106"/>
    </source>
</evidence>
<evidence type="ECO:0000256" key="3">
    <source>
        <dbReference type="ARBA" id="ARBA00045430"/>
    </source>
</evidence>
<dbReference type="EMBL" id="JAATIS010005632">
    <property type="protein sequence ID" value="KAG2458697.1"/>
    <property type="molecule type" value="Genomic_DNA"/>
</dbReference>
<dbReference type="InterPro" id="IPR056386">
    <property type="entry name" value="Ig_CD22"/>
</dbReference>
<dbReference type="PANTHER" id="PTHR46013">
    <property type="entry name" value="VASCULAR CELL ADHESION MOLECULE 1"/>
    <property type="match status" value="1"/>
</dbReference>
<keyword evidence="5" id="KW-0472">Membrane</keyword>
<dbReference type="Proteomes" id="UP000886611">
    <property type="component" value="Unassembled WGS sequence"/>
</dbReference>
<dbReference type="InterPro" id="IPR003598">
    <property type="entry name" value="Ig_sub2"/>
</dbReference>
<dbReference type="InterPro" id="IPR036179">
    <property type="entry name" value="Ig-like_dom_sf"/>
</dbReference>
<dbReference type="SUPFAM" id="SSF48726">
    <property type="entry name" value="Immunoglobulin"/>
    <property type="match status" value="3"/>
</dbReference>
<dbReference type="Gene3D" id="2.60.40.10">
    <property type="entry name" value="Immunoglobulins"/>
    <property type="match status" value="3"/>
</dbReference>
<keyword evidence="9" id="KW-1185">Reference proteome</keyword>
<feature type="domain" description="Ig-like" evidence="7">
    <location>
        <begin position="129"/>
        <end position="216"/>
    </location>
</feature>
<organism evidence="8 9">
    <name type="scientific">Polypterus senegalus</name>
    <name type="common">Senegal bichir</name>
    <dbReference type="NCBI Taxonomy" id="55291"/>
    <lineage>
        <taxon>Eukaryota</taxon>
        <taxon>Metazoa</taxon>
        <taxon>Chordata</taxon>
        <taxon>Craniata</taxon>
        <taxon>Vertebrata</taxon>
        <taxon>Euteleostomi</taxon>
        <taxon>Actinopterygii</taxon>
        <taxon>Polypteriformes</taxon>
        <taxon>Polypteridae</taxon>
        <taxon>Polypterus</taxon>
    </lineage>
</organism>
<evidence type="ECO:0000256" key="4">
    <source>
        <dbReference type="ARBA" id="ARBA00046458"/>
    </source>
</evidence>
<feature type="transmembrane region" description="Helical" evidence="5">
    <location>
        <begin position="309"/>
        <end position="329"/>
    </location>
</feature>
<sequence>MFLLVILAVVSSVADSNGLGAIYTPQTICTLEGSTVRINCKYDHPAGVTIQKEAWFYDHNKDNVYPELGTIVYHTDRSQVPSSYTNRVQFFGNKNKTCDVRISNVSRQESGEYKFKFDGGAPNTFTKLPGVSMTITGLIVQTTPETIKENDTVTLSCRANCSLPNRVFSWFRNGRPLKETSKDLQIQRVSTEDSGSYFCRAGNITSPEHLLDVQFAPKNAVVTGQPSACIEEGTSVTLYCKALANPPSNYIWVKENSGQVEYGEELHISKFTRCHASCYHCEATNIYGTTKSADVTLCFPGDVSCSGSWNLIVVLCALLGIAVLVALALGSVHICKGEDQEDN</sequence>
<dbReference type="PANTHER" id="PTHR46013:SF4">
    <property type="entry name" value="B-CELL RECEPTOR CD22-RELATED"/>
    <property type="match status" value="1"/>
</dbReference>
<proteinExistence type="predicted"/>
<evidence type="ECO:0000259" key="7">
    <source>
        <dbReference type="PROSITE" id="PS50835"/>
    </source>
</evidence>
<evidence type="ECO:0000313" key="9">
    <source>
        <dbReference type="Proteomes" id="UP000886611"/>
    </source>
</evidence>